<dbReference type="EMBL" id="BGPR01002635">
    <property type="protein sequence ID" value="GBM76612.1"/>
    <property type="molecule type" value="Genomic_DNA"/>
</dbReference>
<proteinExistence type="predicted"/>
<name>A0A4Y2IH39_ARAVE</name>
<dbReference type="AlphaFoldDB" id="A0A4Y2IH39"/>
<organism evidence="2 3">
    <name type="scientific">Araneus ventricosus</name>
    <name type="common">Orbweaver spider</name>
    <name type="synonym">Epeira ventricosa</name>
    <dbReference type="NCBI Taxonomy" id="182803"/>
    <lineage>
        <taxon>Eukaryota</taxon>
        <taxon>Metazoa</taxon>
        <taxon>Ecdysozoa</taxon>
        <taxon>Arthropoda</taxon>
        <taxon>Chelicerata</taxon>
        <taxon>Arachnida</taxon>
        <taxon>Araneae</taxon>
        <taxon>Araneomorphae</taxon>
        <taxon>Entelegynae</taxon>
        <taxon>Araneoidea</taxon>
        <taxon>Araneidae</taxon>
        <taxon>Araneus</taxon>
    </lineage>
</organism>
<reference evidence="2 3" key="1">
    <citation type="journal article" date="2019" name="Sci. Rep.">
        <title>Orb-weaving spider Araneus ventricosus genome elucidates the spidroin gene catalogue.</title>
        <authorList>
            <person name="Kono N."/>
            <person name="Nakamura H."/>
            <person name="Ohtoshi R."/>
            <person name="Moran D.A.P."/>
            <person name="Shinohara A."/>
            <person name="Yoshida Y."/>
            <person name="Fujiwara M."/>
            <person name="Mori M."/>
            <person name="Tomita M."/>
            <person name="Arakawa K."/>
        </authorList>
    </citation>
    <scope>NUCLEOTIDE SEQUENCE [LARGE SCALE GENOMIC DNA]</scope>
</reference>
<protein>
    <submittedName>
        <fullName evidence="2">Uncharacterized protein</fullName>
    </submittedName>
</protein>
<gene>
    <name evidence="2" type="ORF">AVEN_196750_1</name>
</gene>
<comment type="caution">
    <text evidence="2">The sequence shown here is derived from an EMBL/GenBank/DDBJ whole genome shotgun (WGS) entry which is preliminary data.</text>
</comment>
<evidence type="ECO:0000313" key="3">
    <source>
        <dbReference type="Proteomes" id="UP000499080"/>
    </source>
</evidence>
<feature type="compositionally biased region" description="Basic and acidic residues" evidence="1">
    <location>
        <begin position="228"/>
        <end position="237"/>
    </location>
</feature>
<keyword evidence="3" id="KW-1185">Reference proteome</keyword>
<accession>A0A4Y2IH39</accession>
<feature type="region of interest" description="Disordered" evidence="1">
    <location>
        <begin position="219"/>
        <end position="259"/>
    </location>
</feature>
<evidence type="ECO:0000256" key="1">
    <source>
        <dbReference type="SAM" id="MobiDB-lite"/>
    </source>
</evidence>
<dbReference type="OrthoDB" id="6420685at2759"/>
<evidence type="ECO:0000313" key="2">
    <source>
        <dbReference type="EMBL" id="GBM76612.1"/>
    </source>
</evidence>
<dbReference type="Proteomes" id="UP000499080">
    <property type="component" value="Unassembled WGS sequence"/>
</dbReference>
<sequence length="379" mass="43938">MIMAKNRNFPKVGERSDNKQWRIWPMKTNRRGIIGAEHPVGTLLASPGVHSNARARNESLRRRSRGSHQYWMKFFQIPLEPAYPMAFQAVSGPPASSPKWQGFGGNKFRDIQALSTMRDTPSMVQKLLEEEREAVKSALQAVDEHMQLKKKEVEEVHRKMMKDEPIKDQFRSAFSMEISRTTNRSNRVSSSYTPVYNPPAKMQPKPVFLEAIYEEDNDSAAMSMSSNKNEKRPERIRHSAMPSRSMTAKSRCSVKEKVTSARPRVSEVSVLPPIDMGWSNIPTDGWYTGPLNYRWQRVADNYIDSDVRVRSRRRCRSRAMETKLRLGYQEEEDTEDESNGLVEMEMRLPRKRQITFGPPHSTSYSRWFSHFNSLDSHYN</sequence>